<dbReference type="STRING" id="1324350.AOY20_08430"/>
<dbReference type="PANTHER" id="PTHR14969">
    <property type="entry name" value="SPHINGOSINE-1-PHOSPHATE PHOSPHOHYDROLASE"/>
    <property type="match status" value="1"/>
</dbReference>
<feature type="transmembrane region" description="Helical" evidence="4">
    <location>
        <begin position="126"/>
        <end position="145"/>
    </location>
</feature>
<dbReference type="OrthoDB" id="9801622at2"/>
<dbReference type="Proteomes" id="UP000064939">
    <property type="component" value="Chromosome"/>
</dbReference>
<evidence type="ECO:0000259" key="5">
    <source>
        <dbReference type="SMART" id="SM00014"/>
    </source>
</evidence>
<dbReference type="PANTHER" id="PTHR14969:SF13">
    <property type="entry name" value="AT30094P"/>
    <property type="match status" value="1"/>
</dbReference>
<sequence>MTLSDLNQNLFLYINSGNQLSNTLNQFGIFIAKDLLYITTIIFIIFWLWGNEVVKRYLMKAFLFTLIGGCISQLISYIFDLPRPFVLNLGFPLIEHTANGAFPSNHMFIFSSIAFSYLFSPFKKLGIALIFVAWLVGWSRIFVGVHFPMDILGGFLLAFIVNYFGLGLWNKYQDKIMHFILSIYHQIFNKLIQKGFIK</sequence>
<evidence type="ECO:0000256" key="1">
    <source>
        <dbReference type="ARBA" id="ARBA00012374"/>
    </source>
</evidence>
<protein>
    <recommendedName>
        <fullName evidence="1">undecaprenyl-diphosphate phosphatase</fullName>
        <ecNumber evidence="1">3.6.1.27</ecNumber>
    </recommendedName>
    <alternativeName>
        <fullName evidence="2">Undecaprenyl pyrophosphate phosphatase</fullName>
    </alternativeName>
</protein>
<keyword evidence="4" id="KW-1133">Transmembrane helix</keyword>
<evidence type="ECO:0000313" key="7">
    <source>
        <dbReference type="Proteomes" id="UP000064939"/>
    </source>
</evidence>
<proteinExistence type="predicted"/>
<keyword evidence="7" id="KW-1185">Reference proteome</keyword>
<accession>A0A0N9VQB9</accession>
<dbReference type="Gene3D" id="1.20.144.10">
    <property type="entry name" value="Phosphatidic acid phosphatase type 2/haloperoxidase"/>
    <property type="match status" value="1"/>
</dbReference>
<feature type="transmembrane region" description="Helical" evidence="4">
    <location>
        <begin position="61"/>
        <end position="79"/>
    </location>
</feature>
<dbReference type="GO" id="GO:0050380">
    <property type="term" value="F:undecaprenyl-diphosphatase activity"/>
    <property type="evidence" value="ECO:0007669"/>
    <property type="project" value="UniProtKB-EC"/>
</dbReference>
<keyword evidence="4" id="KW-0812">Transmembrane</keyword>
<dbReference type="EC" id="3.6.1.27" evidence="1"/>
<organism evidence="6 7">
    <name type="scientific">Acinetobacter equi</name>
    <dbReference type="NCBI Taxonomy" id="1324350"/>
    <lineage>
        <taxon>Bacteria</taxon>
        <taxon>Pseudomonadati</taxon>
        <taxon>Pseudomonadota</taxon>
        <taxon>Gammaproteobacteria</taxon>
        <taxon>Moraxellales</taxon>
        <taxon>Moraxellaceae</taxon>
        <taxon>Acinetobacter</taxon>
    </lineage>
</organism>
<evidence type="ECO:0000256" key="4">
    <source>
        <dbReference type="SAM" id="Phobius"/>
    </source>
</evidence>
<evidence type="ECO:0000256" key="3">
    <source>
        <dbReference type="ARBA" id="ARBA00047594"/>
    </source>
</evidence>
<feature type="transmembrane region" description="Helical" evidence="4">
    <location>
        <begin position="99"/>
        <end position="119"/>
    </location>
</feature>
<dbReference type="AlphaFoldDB" id="A0A0N9VQB9"/>
<dbReference type="Pfam" id="PF01569">
    <property type="entry name" value="PAP2"/>
    <property type="match status" value="1"/>
</dbReference>
<dbReference type="KEGG" id="aei:AOY20_08430"/>
<comment type="catalytic activity">
    <reaction evidence="3">
        <text>di-trans,octa-cis-undecaprenyl diphosphate + H2O = di-trans,octa-cis-undecaprenyl phosphate + phosphate + H(+)</text>
        <dbReference type="Rhea" id="RHEA:28094"/>
        <dbReference type="ChEBI" id="CHEBI:15377"/>
        <dbReference type="ChEBI" id="CHEBI:15378"/>
        <dbReference type="ChEBI" id="CHEBI:43474"/>
        <dbReference type="ChEBI" id="CHEBI:58405"/>
        <dbReference type="ChEBI" id="CHEBI:60392"/>
        <dbReference type="EC" id="3.6.1.27"/>
    </reaction>
</comment>
<name>A0A0N9VQB9_9GAMM</name>
<dbReference type="SMART" id="SM00014">
    <property type="entry name" value="acidPPc"/>
    <property type="match status" value="1"/>
</dbReference>
<dbReference type="InterPro" id="IPR033879">
    <property type="entry name" value="UPP_Pase"/>
</dbReference>
<dbReference type="EMBL" id="CP012808">
    <property type="protein sequence ID" value="ALH95550.1"/>
    <property type="molecule type" value="Genomic_DNA"/>
</dbReference>
<dbReference type="SUPFAM" id="SSF48317">
    <property type="entry name" value="Acid phosphatase/Vanadium-dependent haloperoxidase"/>
    <property type="match status" value="1"/>
</dbReference>
<gene>
    <name evidence="6" type="ORF">AOY20_08430</name>
</gene>
<reference evidence="6 7" key="1">
    <citation type="journal article" date="2015" name="Int. J. Syst. Evol. Microbiol.">
        <title>Acinetobacter equi sp. nov. isolated from horse faeces.</title>
        <authorList>
            <person name="Poppel M.T."/>
            <person name="Skiebe E."/>
            <person name="Laue M."/>
            <person name="Bergmann H."/>
            <person name="Ebersberger I."/>
            <person name="Garn T."/>
            <person name="Fruth A."/>
            <person name="Baumgardt S."/>
            <person name="Busse H.J."/>
            <person name="Wilharm G."/>
        </authorList>
    </citation>
    <scope>NUCLEOTIDE SEQUENCE [LARGE SCALE GENOMIC DNA]</scope>
    <source>
        <strain evidence="6 7">114</strain>
    </source>
</reference>
<dbReference type="RefSeq" id="WP_054581441.1">
    <property type="nucleotide sequence ID" value="NZ_CP012808.1"/>
</dbReference>
<keyword evidence="4" id="KW-0472">Membrane</keyword>
<dbReference type="InterPro" id="IPR036938">
    <property type="entry name" value="PAP2/HPO_sf"/>
</dbReference>
<feature type="transmembrane region" description="Helical" evidence="4">
    <location>
        <begin position="27"/>
        <end position="49"/>
    </location>
</feature>
<dbReference type="InterPro" id="IPR000326">
    <property type="entry name" value="PAP2/HPO"/>
</dbReference>
<evidence type="ECO:0000256" key="2">
    <source>
        <dbReference type="ARBA" id="ARBA00032707"/>
    </source>
</evidence>
<dbReference type="GO" id="GO:0005886">
    <property type="term" value="C:plasma membrane"/>
    <property type="evidence" value="ECO:0007669"/>
    <property type="project" value="InterPro"/>
</dbReference>
<feature type="transmembrane region" description="Helical" evidence="4">
    <location>
        <begin position="151"/>
        <end position="169"/>
    </location>
</feature>
<dbReference type="CDD" id="cd03385">
    <property type="entry name" value="PAP2_BcrC_like"/>
    <property type="match status" value="1"/>
</dbReference>
<evidence type="ECO:0000313" key="6">
    <source>
        <dbReference type="EMBL" id="ALH95550.1"/>
    </source>
</evidence>
<feature type="domain" description="Phosphatidic acid phosphatase type 2/haloperoxidase" evidence="5">
    <location>
        <begin position="57"/>
        <end position="166"/>
    </location>
</feature>